<comment type="caution">
    <text evidence="1">The sequence shown here is derived from an EMBL/GenBank/DDBJ whole genome shotgun (WGS) entry which is preliminary data.</text>
</comment>
<reference evidence="2" key="1">
    <citation type="journal article" date="2022" name="Mol. Ecol. Resour.">
        <title>The genomes of chicory, endive, great burdock and yacon provide insights into Asteraceae palaeo-polyploidization history and plant inulin production.</title>
        <authorList>
            <person name="Fan W."/>
            <person name="Wang S."/>
            <person name="Wang H."/>
            <person name="Wang A."/>
            <person name="Jiang F."/>
            <person name="Liu H."/>
            <person name="Zhao H."/>
            <person name="Xu D."/>
            <person name="Zhang Y."/>
        </authorList>
    </citation>
    <scope>NUCLEOTIDE SEQUENCE [LARGE SCALE GENOMIC DNA]</scope>
    <source>
        <strain evidence="2">cv. Niubang</strain>
    </source>
</reference>
<gene>
    <name evidence="1" type="ORF">L6452_29142</name>
</gene>
<evidence type="ECO:0000313" key="2">
    <source>
        <dbReference type="Proteomes" id="UP001055879"/>
    </source>
</evidence>
<organism evidence="1 2">
    <name type="scientific">Arctium lappa</name>
    <name type="common">Greater burdock</name>
    <name type="synonym">Lappa major</name>
    <dbReference type="NCBI Taxonomy" id="4217"/>
    <lineage>
        <taxon>Eukaryota</taxon>
        <taxon>Viridiplantae</taxon>
        <taxon>Streptophyta</taxon>
        <taxon>Embryophyta</taxon>
        <taxon>Tracheophyta</taxon>
        <taxon>Spermatophyta</taxon>
        <taxon>Magnoliopsida</taxon>
        <taxon>eudicotyledons</taxon>
        <taxon>Gunneridae</taxon>
        <taxon>Pentapetalae</taxon>
        <taxon>asterids</taxon>
        <taxon>campanulids</taxon>
        <taxon>Asterales</taxon>
        <taxon>Asteraceae</taxon>
        <taxon>Carduoideae</taxon>
        <taxon>Cardueae</taxon>
        <taxon>Arctiinae</taxon>
        <taxon>Arctium</taxon>
    </lineage>
</organism>
<evidence type="ECO:0000313" key="1">
    <source>
        <dbReference type="EMBL" id="KAI3696677.1"/>
    </source>
</evidence>
<keyword evidence="2" id="KW-1185">Reference proteome</keyword>
<sequence length="469" mass="51092">MSGYGRQGGGRSASGKSDGRRRNTSGGSRMEWKLKAKVATDGSLGSASCSSKDNSLPNGKCASGKTSSFSPEPALDVNSPQKSLLPLVKDLASDMENLKPMCTDNDPKHMGSVLTSDYSSKESLTLSSQSDPSHTHPIRAKPHFCASKGPTGRGSETYATPIKPSSVICFPMEDGIPEKEKQIGDKSEDKMDSSRRPEDGDRASPITRFDICPKSSVGKLKTPLHVINREKRNQLKRSEEGQNIKVLRPGMVLMKGYISCDEQISIVKTCRELGIGDGGFYQPGYRDGSKLHLKMMCLGKNWDPQTSEYSNTRPIDNSKPPGIPDKFHEMVKKAIRDANAHIQKDNSKTDAGNIIPPMSPDICIVNFYAKNGKLGLHQDKDESVESINRELPVVSFSIGDSADFLFGDAGDIDEAKKVILESGDVLIFGGKSRRIFHGVTSIHPDTASPLLLEATNMSPGRLNLTFRRF</sequence>
<accession>A0ACB8ZFV3</accession>
<reference evidence="1 2" key="2">
    <citation type="journal article" date="2022" name="Mol. Ecol. Resour.">
        <title>The genomes of chicory, endive, great burdock and yacon provide insights into Asteraceae paleo-polyploidization history and plant inulin production.</title>
        <authorList>
            <person name="Fan W."/>
            <person name="Wang S."/>
            <person name="Wang H."/>
            <person name="Wang A."/>
            <person name="Jiang F."/>
            <person name="Liu H."/>
            <person name="Zhao H."/>
            <person name="Xu D."/>
            <person name="Zhang Y."/>
        </authorList>
    </citation>
    <scope>NUCLEOTIDE SEQUENCE [LARGE SCALE GENOMIC DNA]</scope>
    <source>
        <strain evidence="2">cv. Niubang</strain>
    </source>
</reference>
<protein>
    <submittedName>
        <fullName evidence="1">Uncharacterized protein</fullName>
    </submittedName>
</protein>
<dbReference type="EMBL" id="CM042056">
    <property type="protein sequence ID" value="KAI3696677.1"/>
    <property type="molecule type" value="Genomic_DNA"/>
</dbReference>
<dbReference type="Proteomes" id="UP001055879">
    <property type="component" value="Linkage Group LG10"/>
</dbReference>
<proteinExistence type="predicted"/>
<name>A0ACB8ZFV3_ARCLA</name>